<feature type="transmembrane region" description="Helical" evidence="1">
    <location>
        <begin position="20"/>
        <end position="42"/>
    </location>
</feature>
<reference evidence="2" key="1">
    <citation type="submission" date="2022-03" db="EMBL/GenBank/DDBJ databases">
        <authorList>
            <person name="Legras J.-L."/>
            <person name="Devillers H."/>
            <person name="Grondin C."/>
        </authorList>
    </citation>
    <scope>NUCLEOTIDE SEQUENCE</scope>
    <source>
        <strain evidence="2">CLIB 1423</strain>
    </source>
</reference>
<keyword evidence="1" id="KW-1133">Transmembrane helix</keyword>
<comment type="caution">
    <text evidence="2">The sequence shown here is derived from an EMBL/GenBank/DDBJ whole genome shotgun (WGS) entry which is preliminary data.</text>
</comment>
<keyword evidence="3" id="KW-1185">Reference proteome</keyword>
<accession>A0A9P0VY12</accession>
<proteinExistence type="predicted"/>
<dbReference type="EMBL" id="CAKXYY010000007">
    <property type="protein sequence ID" value="CAH2352540.1"/>
    <property type="molecule type" value="Genomic_DNA"/>
</dbReference>
<evidence type="ECO:0000313" key="2">
    <source>
        <dbReference type="EMBL" id="CAH2352540.1"/>
    </source>
</evidence>
<keyword evidence="1" id="KW-0472">Membrane</keyword>
<organism evidence="2 3">
    <name type="scientific">[Candida] railenensis</name>
    <dbReference type="NCBI Taxonomy" id="45579"/>
    <lineage>
        <taxon>Eukaryota</taxon>
        <taxon>Fungi</taxon>
        <taxon>Dikarya</taxon>
        <taxon>Ascomycota</taxon>
        <taxon>Saccharomycotina</taxon>
        <taxon>Pichiomycetes</taxon>
        <taxon>Debaryomycetaceae</taxon>
        <taxon>Kurtzmaniella</taxon>
    </lineage>
</organism>
<evidence type="ECO:0000313" key="3">
    <source>
        <dbReference type="Proteomes" id="UP000837801"/>
    </source>
</evidence>
<protein>
    <submittedName>
        <fullName evidence="2">Uncharacterized protein</fullName>
    </submittedName>
</protein>
<name>A0A9P0VY12_9ASCO</name>
<keyword evidence="1" id="KW-0812">Transmembrane</keyword>
<sequence>MGVFGDYNHTVGCCVNAFEFGVFGSGVFGLGLLGGYLSSAFFGKLFRLHEFIPFFVHLSSCTTGEKELNTVFHQCPTYDPSVRYFQSLGSLALDTTRINNSFSLSSPPIFSGCITQGYVIDISCSLSMI</sequence>
<evidence type="ECO:0000256" key="1">
    <source>
        <dbReference type="SAM" id="Phobius"/>
    </source>
</evidence>
<gene>
    <name evidence="2" type="ORF">CLIB1423_07S01860</name>
</gene>
<dbReference type="AlphaFoldDB" id="A0A9P0VY12"/>
<dbReference type="Proteomes" id="UP000837801">
    <property type="component" value="Unassembled WGS sequence"/>
</dbReference>